<dbReference type="EMBL" id="AUZX01003189">
    <property type="protein sequence ID" value="EQD74590.1"/>
    <property type="molecule type" value="Genomic_DNA"/>
</dbReference>
<evidence type="ECO:0000256" key="4">
    <source>
        <dbReference type="ARBA" id="ARBA00023136"/>
    </source>
</evidence>
<evidence type="ECO:0000256" key="3">
    <source>
        <dbReference type="ARBA" id="ARBA00022989"/>
    </source>
</evidence>
<dbReference type="GO" id="GO:0003954">
    <property type="term" value="F:NADH dehydrogenase activity"/>
    <property type="evidence" value="ECO:0007669"/>
    <property type="project" value="TreeGrafter"/>
</dbReference>
<feature type="domain" description="NADH:quinone oxidoreductase/Mrp antiporter transmembrane" evidence="7">
    <location>
        <begin position="75"/>
        <end position="132"/>
    </location>
</feature>
<keyword evidence="9" id="KW-0830">Ubiquinone</keyword>
<protein>
    <submittedName>
        <fullName evidence="9">Membrane protein containing NADH:ubiquinone/plastoquinone oxidoreductase domain protein</fullName>
        <ecNumber evidence="9">1.-.-.-</ecNumber>
    </submittedName>
</protein>
<dbReference type="InterPro" id="IPR001516">
    <property type="entry name" value="Proton_antipo_N"/>
</dbReference>
<dbReference type="PANTHER" id="PTHR42829:SF2">
    <property type="entry name" value="NADH-UBIQUINONE OXIDOREDUCTASE CHAIN 5"/>
    <property type="match status" value="1"/>
</dbReference>
<dbReference type="Pfam" id="PF00662">
    <property type="entry name" value="Proton_antipo_N"/>
    <property type="match status" value="1"/>
</dbReference>
<dbReference type="GO" id="GO:0015990">
    <property type="term" value="P:electron transport coupled proton transport"/>
    <property type="evidence" value="ECO:0007669"/>
    <property type="project" value="TreeGrafter"/>
</dbReference>
<evidence type="ECO:0000256" key="1">
    <source>
        <dbReference type="ARBA" id="ARBA00004141"/>
    </source>
</evidence>
<name>T1CX06_9ZZZZ</name>
<proteinExistence type="predicted"/>
<feature type="transmembrane region" description="Helical" evidence="6">
    <location>
        <begin position="141"/>
        <end position="165"/>
    </location>
</feature>
<sequence>TWLSLPANPTFPYGFSLVIGTLVDPLSSLMLIVVTVVGFLVLLYSIGYMHHEHGLARYYAELSLFLTAMIGLVLSNNLLEFFLFWELVGVCSYFLIGFFYEKPSAASAAKEAFLITRIGDVLFLLGIFIFFYVYASDGPAGLHWASSGFLFAYGNLPFLAGSLGANTPAPHDRRSLYPGGRRRQERPVPAPRLAPG</sequence>
<keyword evidence="3 6" id="KW-1133">Transmembrane helix</keyword>
<feature type="transmembrane region" description="Helical" evidence="6">
    <location>
        <begin position="58"/>
        <end position="75"/>
    </location>
</feature>
<dbReference type="Pfam" id="PF00361">
    <property type="entry name" value="Proton_antipo_M"/>
    <property type="match status" value="1"/>
</dbReference>
<evidence type="ECO:0000256" key="6">
    <source>
        <dbReference type="SAM" id="Phobius"/>
    </source>
</evidence>
<dbReference type="PRINTS" id="PR01434">
    <property type="entry name" value="NADHDHGNASE5"/>
</dbReference>
<dbReference type="PANTHER" id="PTHR42829">
    <property type="entry name" value="NADH-UBIQUINONE OXIDOREDUCTASE CHAIN 5"/>
    <property type="match status" value="1"/>
</dbReference>
<comment type="caution">
    <text evidence="9">The sequence shown here is derived from an EMBL/GenBank/DDBJ whole genome shotgun (WGS) entry which is preliminary data.</text>
</comment>
<feature type="transmembrane region" description="Helical" evidence="6">
    <location>
        <begin position="26"/>
        <end position="46"/>
    </location>
</feature>
<dbReference type="AlphaFoldDB" id="T1CX06"/>
<keyword evidence="9" id="KW-0560">Oxidoreductase</keyword>
<dbReference type="GO" id="GO:0016020">
    <property type="term" value="C:membrane"/>
    <property type="evidence" value="ECO:0007669"/>
    <property type="project" value="UniProtKB-SubCell"/>
</dbReference>
<evidence type="ECO:0000256" key="5">
    <source>
        <dbReference type="SAM" id="MobiDB-lite"/>
    </source>
</evidence>
<feature type="transmembrane region" description="Helical" evidence="6">
    <location>
        <begin position="112"/>
        <end position="135"/>
    </location>
</feature>
<dbReference type="EC" id="1.-.-.-" evidence="9"/>
<evidence type="ECO:0000259" key="8">
    <source>
        <dbReference type="Pfam" id="PF00662"/>
    </source>
</evidence>
<dbReference type="GO" id="GO:0008137">
    <property type="term" value="F:NADH dehydrogenase (ubiquinone) activity"/>
    <property type="evidence" value="ECO:0007669"/>
    <property type="project" value="InterPro"/>
</dbReference>
<feature type="transmembrane region" description="Helical" evidence="6">
    <location>
        <begin position="81"/>
        <end position="100"/>
    </location>
</feature>
<reference evidence="9" key="2">
    <citation type="journal article" date="2014" name="ISME J.">
        <title>Microbial stratification in low pH oxic and suboxic macroscopic growths along an acid mine drainage.</title>
        <authorList>
            <person name="Mendez-Garcia C."/>
            <person name="Mesa V."/>
            <person name="Sprenger R.R."/>
            <person name="Richter M."/>
            <person name="Diez M.S."/>
            <person name="Solano J."/>
            <person name="Bargiela R."/>
            <person name="Golyshina O.V."/>
            <person name="Manteca A."/>
            <person name="Ramos J.L."/>
            <person name="Gallego J.R."/>
            <person name="Llorente I."/>
            <person name="Martins Dos Santos V.A."/>
            <person name="Jensen O.N."/>
            <person name="Pelaez A.I."/>
            <person name="Sanchez J."/>
            <person name="Ferrer M."/>
        </authorList>
    </citation>
    <scope>NUCLEOTIDE SEQUENCE</scope>
</reference>
<evidence type="ECO:0000256" key="2">
    <source>
        <dbReference type="ARBA" id="ARBA00022692"/>
    </source>
</evidence>
<comment type="subcellular location">
    <subcellularLocation>
        <location evidence="1">Membrane</location>
        <topology evidence="1">Multi-pass membrane protein</topology>
    </subcellularLocation>
</comment>
<accession>T1CX06</accession>
<keyword evidence="2 6" id="KW-0812">Transmembrane</keyword>
<organism evidence="9">
    <name type="scientific">mine drainage metagenome</name>
    <dbReference type="NCBI Taxonomy" id="410659"/>
    <lineage>
        <taxon>unclassified sequences</taxon>
        <taxon>metagenomes</taxon>
        <taxon>ecological metagenomes</taxon>
    </lineage>
</organism>
<dbReference type="InterPro" id="IPR001750">
    <property type="entry name" value="ND/Mrp_TM"/>
</dbReference>
<feature type="region of interest" description="Disordered" evidence="5">
    <location>
        <begin position="169"/>
        <end position="196"/>
    </location>
</feature>
<dbReference type="InterPro" id="IPR003945">
    <property type="entry name" value="NU5C-like"/>
</dbReference>
<reference evidence="9" key="1">
    <citation type="submission" date="2013-08" db="EMBL/GenBank/DDBJ databases">
        <authorList>
            <person name="Mendez C."/>
            <person name="Richter M."/>
            <person name="Ferrer M."/>
            <person name="Sanchez J."/>
        </authorList>
    </citation>
    <scope>NUCLEOTIDE SEQUENCE</scope>
</reference>
<feature type="non-terminal residue" evidence="9">
    <location>
        <position position="1"/>
    </location>
</feature>
<gene>
    <name evidence="9" type="ORF">B1A_04394</name>
</gene>
<evidence type="ECO:0000259" key="7">
    <source>
        <dbReference type="Pfam" id="PF00361"/>
    </source>
</evidence>
<dbReference type="GO" id="GO:0042773">
    <property type="term" value="P:ATP synthesis coupled electron transport"/>
    <property type="evidence" value="ECO:0007669"/>
    <property type="project" value="InterPro"/>
</dbReference>
<keyword evidence="4 6" id="KW-0472">Membrane</keyword>
<feature type="non-terminal residue" evidence="9">
    <location>
        <position position="196"/>
    </location>
</feature>
<feature type="domain" description="NADH-Ubiquinone oxidoreductase (complex I) chain 5 N-terminal" evidence="8">
    <location>
        <begin position="14"/>
        <end position="59"/>
    </location>
</feature>
<evidence type="ECO:0000313" key="9">
    <source>
        <dbReference type="EMBL" id="EQD74590.1"/>
    </source>
</evidence>